<keyword evidence="1" id="KW-0813">Transport</keyword>
<sequence length="953" mass="105975">MGQSAMGPTRTTGLLFSKGKKVEVSFDREDRRDYWFPATILEDAGNGCYLVEHEILKKGTDGVTERVKATVDSLHLRPCPPHLKDAVFHLLQKVDAKYEFAWRTGMVTKELGNNCYLVYFKQDKKEKEFNSTQLRLHMEWKNGNWFTSQDHLEHSDRRKLAGPICIDVAGPEITVPFNNSNEKMALSLNLNEVDSSHSYEEFPRSSTFLKDKTQEDSFSALGGKGISKGEISIVNTANAETIESVDKMNLIECVGPYPETAGNLDGDRPEGHTWGKSCKRRRQKTSQDDAVGSEGGNGSSKKLHIISPLNPVRGMGGNALGDAAEVVKDGRIAVSTNLPVVLGLECDKGSNSTARKTYHPHSEEFLRHVGIRGGVIDNEPPRIKVRVLMNKMDPLEQDGDQLEAMRGRGRPLLGETKGPVTSPSGDSTKDASMDELLVKSFLTSCNSSLRDVEIKSASIDFSSQQFVINGGGKSKSNTPALPPFRNLGENSVDVPIMVEEKRSSKRGKRRTVSINAVSHAPVGKLDSPHTSAGKSTESNSTAEEMEIVSSELPAKPFEDQPLAKWIEEMHPPRDDDTSKVPPSRNVEQSAAASNGLPQIVEESGLPQIVEDSACQQATEESGQVQAMEESGQAQEMEESSQPQTMEESSQSRMMEERSQPQAREEVEESGYSQRMEEGRQLQAMEEMKERSSPQSMEESCQPEMEEESSQPQRIDGSCQLHVVEESLVVDKGTNVGEEVQALPLVNTCSDIGVSEVQPLPSLKNTCNSVGNEVQVLPFVKNNSLWSTLESMEVFKKFPQKPHFQPLEKYKESMREGLAIGYMVNFSSIVERTAKLQFDDSRSTIDDILDTLSELEGHGFNIQALQDRVGELVNMQGKEKMLREEFEQLNEEMEKEILEREEMNKQIMALQEKLSQITSAKESKDCKIASLQSKMEGIKENMTTMECDFERPLM</sequence>
<feature type="compositionally biased region" description="Basic and acidic residues" evidence="4">
    <location>
        <begin position="674"/>
        <end position="691"/>
    </location>
</feature>
<dbReference type="Pfam" id="PF05641">
    <property type="entry name" value="Agenet"/>
    <property type="match status" value="1"/>
</dbReference>
<feature type="region of interest" description="Disordered" evidence="4">
    <location>
        <begin position="500"/>
        <end position="556"/>
    </location>
</feature>
<evidence type="ECO:0000256" key="2">
    <source>
        <dbReference type="ARBA" id="ARBA00022604"/>
    </source>
</evidence>
<dbReference type="PANTHER" id="PTHR31917">
    <property type="entry name" value="AGENET DOMAIN-CONTAINING PROTEIN-RELATED"/>
    <property type="match status" value="1"/>
</dbReference>
<feature type="coiled-coil region" evidence="3">
    <location>
        <begin position="871"/>
        <end position="947"/>
    </location>
</feature>
<gene>
    <name evidence="6" type="ORF">OLC1_LOCUS12700</name>
</gene>
<evidence type="ECO:0000256" key="4">
    <source>
        <dbReference type="SAM" id="MobiDB-lite"/>
    </source>
</evidence>
<evidence type="ECO:0000313" key="7">
    <source>
        <dbReference type="Proteomes" id="UP001161247"/>
    </source>
</evidence>
<feature type="region of interest" description="Disordered" evidence="4">
    <location>
        <begin position="468"/>
        <end position="488"/>
    </location>
</feature>
<name>A0AAV1D8E1_OLDCO</name>
<feature type="compositionally biased region" description="Polar residues" evidence="4">
    <location>
        <begin position="585"/>
        <end position="596"/>
    </location>
</feature>
<feature type="compositionally biased region" description="Polar residues" evidence="4">
    <location>
        <begin position="528"/>
        <end position="542"/>
    </location>
</feature>
<evidence type="ECO:0000313" key="6">
    <source>
        <dbReference type="EMBL" id="CAI9103566.1"/>
    </source>
</evidence>
<organism evidence="6 7">
    <name type="scientific">Oldenlandia corymbosa var. corymbosa</name>
    <dbReference type="NCBI Taxonomy" id="529605"/>
    <lineage>
        <taxon>Eukaryota</taxon>
        <taxon>Viridiplantae</taxon>
        <taxon>Streptophyta</taxon>
        <taxon>Embryophyta</taxon>
        <taxon>Tracheophyta</taxon>
        <taxon>Spermatophyta</taxon>
        <taxon>Magnoliopsida</taxon>
        <taxon>eudicotyledons</taxon>
        <taxon>Gunneridae</taxon>
        <taxon>Pentapetalae</taxon>
        <taxon>asterids</taxon>
        <taxon>lamiids</taxon>
        <taxon>Gentianales</taxon>
        <taxon>Rubiaceae</taxon>
        <taxon>Rubioideae</taxon>
        <taxon>Spermacoceae</taxon>
        <taxon>Hedyotis-Oldenlandia complex</taxon>
        <taxon>Oldenlandia</taxon>
    </lineage>
</organism>
<dbReference type="InterPro" id="IPR014002">
    <property type="entry name" value="Agenet_dom_plant"/>
</dbReference>
<evidence type="ECO:0000256" key="3">
    <source>
        <dbReference type="SAM" id="Coils"/>
    </source>
</evidence>
<dbReference type="InterPro" id="IPR007930">
    <property type="entry name" value="DUF724"/>
</dbReference>
<dbReference type="SMART" id="SM00743">
    <property type="entry name" value="Agenet"/>
    <property type="match status" value="2"/>
</dbReference>
<feature type="domain" description="Agenet" evidence="5">
    <location>
        <begin position="86"/>
        <end position="142"/>
    </location>
</feature>
<dbReference type="InterPro" id="IPR008395">
    <property type="entry name" value="Agenet-like_dom"/>
</dbReference>
<feature type="compositionally biased region" description="Basic and acidic residues" evidence="4">
    <location>
        <begin position="653"/>
        <end position="664"/>
    </location>
</feature>
<evidence type="ECO:0000256" key="1">
    <source>
        <dbReference type="ARBA" id="ARBA00022448"/>
    </source>
</evidence>
<keyword evidence="7" id="KW-1185">Reference proteome</keyword>
<feature type="compositionally biased region" description="Polar residues" evidence="4">
    <location>
        <begin position="613"/>
        <end position="624"/>
    </location>
</feature>
<keyword evidence="2" id="KW-0341">Growth regulation</keyword>
<dbReference type="AlphaFoldDB" id="A0AAV1D8E1"/>
<proteinExistence type="predicted"/>
<keyword evidence="3" id="KW-0175">Coiled coil</keyword>
<dbReference type="CDD" id="cd20405">
    <property type="entry name" value="Tudor_Agenet_AtDUF_rpt1_3"/>
    <property type="match status" value="1"/>
</dbReference>
<reference evidence="6" key="1">
    <citation type="submission" date="2023-03" db="EMBL/GenBank/DDBJ databases">
        <authorList>
            <person name="Julca I."/>
        </authorList>
    </citation>
    <scope>NUCLEOTIDE SEQUENCE</scope>
</reference>
<dbReference type="CDD" id="cd20406">
    <property type="entry name" value="Tudor_Agenet_AtDUF_rpt2_4"/>
    <property type="match status" value="1"/>
</dbReference>
<dbReference type="EMBL" id="OX459121">
    <property type="protein sequence ID" value="CAI9103566.1"/>
    <property type="molecule type" value="Genomic_DNA"/>
</dbReference>
<feature type="region of interest" description="Disordered" evidence="4">
    <location>
        <begin position="261"/>
        <end position="303"/>
    </location>
</feature>
<accession>A0AAV1D8E1</accession>
<dbReference type="PANTHER" id="PTHR31917:SF162">
    <property type="entry name" value="AGENET DOMAIN-CONTAINING PROTEIN"/>
    <property type="match status" value="1"/>
</dbReference>
<protein>
    <submittedName>
        <fullName evidence="6">OLC1v1002078C2</fullName>
    </submittedName>
</protein>
<evidence type="ECO:0000259" key="5">
    <source>
        <dbReference type="SMART" id="SM00743"/>
    </source>
</evidence>
<dbReference type="Proteomes" id="UP001161247">
    <property type="component" value="Chromosome 4"/>
</dbReference>
<dbReference type="Pfam" id="PF05266">
    <property type="entry name" value="DUF724"/>
    <property type="match status" value="1"/>
</dbReference>
<feature type="domain" description="Agenet" evidence="5">
    <location>
        <begin position="14"/>
        <end position="84"/>
    </location>
</feature>
<feature type="region of interest" description="Disordered" evidence="4">
    <location>
        <begin position="409"/>
        <end position="430"/>
    </location>
</feature>
<feature type="region of interest" description="Disordered" evidence="4">
    <location>
        <begin position="570"/>
        <end position="715"/>
    </location>
</feature>